<dbReference type="EMBL" id="VWZJ01009588">
    <property type="protein sequence ID" value="NXG63065.1"/>
    <property type="molecule type" value="Genomic_DNA"/>
</dbReference>
<feature type="non-terminal residue" evidence="2">
    <location>
        <position position="1"/>
    </location>
</feature>
<dbReference type="AlphaFoldDB" id="A0A7K9DHA4"/>
<comment type="caution">
    <text evidence="2">The sequence shown here is derived from an EMBL/GenBank/DDBJ whole genome shotgun (WGS) entry which is preliminary data.</text>
</comment>
<protein>
    <submittedName>
        <fullName evidence="2">NRAM2 protein</fullName>
    </submittedName>
</protein>
<proteinExistence type="predicted"/>
<keyword evidence="1" id="KW-0732">Signal</keyword>
<organism evidence="2 3">
    <name type="scientific">Hemiprocne comata</name>
    <dbReference type="NCBI Taxonomy" id="243314"/>
    <lineage>
        <taxon>Eukaryota</taxon>
        <taxon>Metazoa</taxon>
        <taxon>Chordata</taxon>
        <taxon>Craniata</taxon>
        <taxon>Vertebrata</taxon>
        <taxon>Euteleostomi</taxon>
        <taxon>Archelosauria</taxon>
        <taxon>Archosauria</taxon>
        <taxon>Dinosauria</taxon>
        <taxon>Saurischia</taxon>
        <taxon>Theropoda</taxon>
        <taxon>Coelurosauria</taxon>
        <taxon>Aves</taxon>
        <taxon>Neognathae</taxon>
        <taxon>Neoaves</taxon>
        <taxon>Strisores</taxon>
        <taxon>Apodiformes</taxon>
        <taxon>Apodidae</taxon>
        <taxon>Hemiprocninae</taxon>
        <taxon>Hemiprocne</taxon>
    </lineage>
</organism>
<feature type="chain" id="PRO_5029592558" evidence="1">
    <location>
        <begin position="21"/>
        <end position="122"/>
    </location>
</feature>
<accession>A0A7K9DHA4</accession>
<dbReference type="Proteomes" id="UP000518305">
    <property type="component" value="Unassembled WGS sequence"/>
</dbReference>
<sequence>YSPQLSLLFQLPFALIPVLTFTSLPSVMNDFANGCLGWWEVSLPMEEVPSRCSLRSLQPNPLWDSGSSLMFRVPTPVSDPCPLSPQGWLCLIALGLSFVACGQSVSVTRTLLTEESPSHGTK</sequence>
<dbReference type="OrthoDB" id="409173at2759"/>
<evidence type="ECO:0000256" key="1">
    <source>
        <dbReference type="SAM" id="SignalP"/>
    </source>
</evidence>
<feature type="non-terminal residue" evidence="2">
    <location>
        <position position="122"/>
    </location>
</feature>
<evidence type="ECO:0000313" key="2">
    <source>
        <dbReference type="EMBL" id="NXG63065.1"/>
    </source>
</evidence>
<reference evidence="2 3" key="1">
    <citation type="submission" date="2019-09" db="EMBL/GenBank/DDBJ databases">
        <title>Bird 10,000 Genomes (B10K) Project - Family phase.</title>
        <authorList>
            <person name="Zhang G."/>
        </authorList>
    </citation>
    <scope>NUCLEOTIDE SEQUENCE [LARGE SCALE GENOMIC DNA]</scope>
    <source>
        <strain evidence="2">B10K-DU-001-23</strain>
        <tissue evidence="2">Muscle</tissue>
    </source>
</reference>
<evidence type="ECO:0000313" key="3">
    <source>
        <dbReference type="Proteomes" id="UP000518305"/>
    </source>
</evidence>
<name>A0A7K9DHA4_9AVES</name>
<feature type="signal peptide" evidence="1">
    <location>
        <begin position="1"/>
        <end position="20"/>
    </location>
</feature>
<keyword evidence="3" id="KW-1185">Reference proteome</keyword>
<gene>
    <name evidence="2" type="primary">Slc11a2</name>
    <name evidence="2" type="ORF">HEMCOM_R15121</name>
</gene>